<evidence type="ECO:0000256" key="4">
    <source>
        <dbReference type="ARBA" id="ARBA00011771"/>
    </source>
</evidence>
<dbReference type="InterPro" id="IPR037148">
    <property type="entry name" value="NiFe-Hase_small_C_sf"/>
</dbReference>
<dbReference type="GO" id="GO:0009375">
    <property type="term" value="C:ferredoxin hydrogenase complex"/>
    <property type="evidence" value="ECO:0007669"/>
    <property type="project" value="InterPro"/>
</dbReference>
<comment type="similarity">
    <text evidence="3">Belongs to the [NiFe]/[NiFeSe] hydrogenase small subunit family.</text>
</comment>
<dbReference type="STRING" id="177439.DP0160"/>
<evidence type="ECO:0000256" key="7">
    <source>
        <dbReference type="ARBA" id="ARBA00022729"/>
    </source>
</evidence>
<dbReference type="HOGENOM" id="CLU_046107_1_1_7"/>
<keyword evidence="7" id="KW-0732">Signal</keyword>
<feature type="binding site" evidence="12">
    <location>
        <position position="282"/>
    </location>
    <ligand>
        <name>[3Fe-4S] cluster</name>
        <dbReference type="ChEBI" id="CHEBI:21137"/>
    </ligand>
</feature>
<feature type="binding site" evidence="12">
    <location>
        <position position="222"/>
    </location>
    <ligand>
        <name>[4Fe-4S] cluster</name>
        <dbReference type="ChEBI" id="CHEBI:49883"/>
        <label>2</label>
    </ligand>
</feature>
<name>Q6ARY6_DESPS</name>
<dbReference type="GO" id="GO:0042597">
    <property type="term" value="C:periplasmic space"/>
    <property type="evidence" value="ECO:0007669"/>
    <property type="project" value="UniProtKB-SubCell"/>
</dbReference>
<dbReference type="InterPro" id="IPR006311">
    <property type="entry name" value="TAT_signal"/>
</dbReference>
<evidence type="ECO:0000256" key="9">
    <source>
        <dbReference type="ARBA" id="ARBA00023002"/>
    </source>
</evidence>
<dbReference type="KEGG" id="dps:DP0160"/>
<dbReference type="SUPFAM" id="SSF56770">
    <property type="entry name" value="HydA/Nqo6-like"/>
    <property type="match status" value="1"/>
</dbReference>
<dbReference type="eggNOG" id="COG1740">
    <property type="taxonomic scope" value="Bacteria"/>
</dbReference>
<keyword evidence="16" id="KW-1185">Reference proteome</keyword>
<feature type="binding site" evidence="12">
    <location>
        <position position="185"/>
    </location>
    <ligand>
        <name>[4Fe-4S] cluster</name>
        <dbReference type="ChEBI" id="CHEBI:49883"/>
        <label>1</label>
    </ligand>
</feature>
<evidence type="ECO:0000256" key="5">
    <source>
        <dbReference type="ARBA" id="ARBA00022485"/>
    </source>
</evidence>
<keyword evidence="11 12" id="KW-0411">Iron-sulfur</keyword>
<dbReference type="PRINTS" id="PR00614">
    <property type="entry name" value="NIHGNASESMLL"/>
</dbReference>
<feature type="domain" description="NADH:ubiquinone oxidoreductase-like 20kDa subunit" evidence="13">
    <location>
        <begin position="52"/>
        <end position="199"/>
    </location>
</feature>
<dbReference type="GO" id="GO:0046872">
    <property type="term" value="F:metal ion binding"/>
    <property type="evidence" value="ECO:0007669"/>
    <property type="project" value="UniProtKB-KW"/>
</dbReference>
<dbReference type="GO" id="GO:0009061">
    <property type="term" value="P:anaerobic respiration"/>
    <property type="evidence" value="ECO:0007669"/>
    <property type="project" value="TreeGrafter"/>
</dbReference>
<protein>
    <submittedName>
        <fullName evidence="15">Related to periplasmic [NiFeSe] hydrogenase, small subunit [Precursor]</fullName>
    </submittedName>
</protein>
<dbReference type="Gene3D" id="3.40.50.700">
    <property type="entry name" value="NADH:ubiquinone oxidoreductase-like, 20kDa subunit"/>
    <property type="match status" value="1"/>
</dbReference>
<feature type="binding site" evidence="12">
    <location>
        <position position="260"/>
    </location>
    <ligand>
        <name>[3Fe-4S] cluster</name>
        <dbReference type="ChEBI" id="CHEBI:21137"/>
    </ligand>
</feature>
<dbReference type="PIRSF" id="PIRSF000310">
    <property type="entry name" value="NiFe_hyd_ssu"/>
    <property type="match status" value="1"/>
</dbReference>
<dbReference type="Pfam" id="PF14720">
    <property type="entry name" value="NiFe_hyd_SSU_C"/>
    <property type="match status" value="1"/>
</dbReference>
<dbReference type="InterPro" id="IPR027394">
    <property type="entry name" value="Cytochrome-c3_hydrogenase_C"/>
</dbReference>
<dbReference type="PROSITE" id="PS51318">
    <property type="entry name" value="TAT"/>
    <property type="match status" value="1"/>
</dbReference>
<feature type="binding site" evidence="12">
    <location>
        <position position="245"/>
    </location>
    <ligand>
        <name>[4Fe-4S] cluster</name>
        <dbReference type="ChEBI" id="CHEBI:49883"/>
        <label>2</label>
    </ligand>
</feature>
<dbReference type="GO" id="GO:0051538">
    <property type="term" value="F:3 iron, 4 sulfur cluster binding"/>
    <property type="evidence" value="ECO:0007669"/>
    <property type="project" value="UniProtKB-KW"/>
</dbReference>
<dbReference type="GO" id="GO:0009055">
    <property type="term" value="F:electron transfer activity"/>
    <property type="evidence" value="ECO:0007669"/>
    <property type="project" value="TreeGrafter"/>
</dbReference>
<evidence type="ECO:0000256" key="11">
    <source>
        <dbReference type="ARBA" id="ARBA00023014"/>
    </source>
</evidence>
<keyword evidence="6 12" id="KW-0479">Metal-binding</keyword>
<dbReference type="GO" id="GO:0008901">
    <property type="term" value="F:ferredoxin hydrogenase activity"/>
    <property type="evidence" value="ECO:0007669"/>
    <property type="project" value="InterPro"/>
</dbReference>
<feature type="binding site" evidence="12">
    <location>
        <position position="279"/>
    </location>
    <ligand>
        <name>[3Fe-4S] cluster</name>
        <dbReference type="ChEBI" id="CHEBI:21137"/>
    </ligand>
</feature>
<feature type="binding site" evidence="12">
    <location>
        <position position="55"/>
    </location>
    <ligand>
        <name>[4Fe-4S] cluster</name>
        <dbReference type="ChEBI" id="CHEBI:49883"/>
        <label>1</label>
    </ligand>
</feature>
<dbReference type="OrthoDB" id="9766729at2"/>
<dbReference type="PANTHER" id="PTHR30013">
    <property type="entry name" value="NIFE / NIFESE HYDROGENASE SMALL SUBUNIT FAMILY MEMBER"/>
    <property type="match status" value="1"/>
</dbReference>
<keyword evidence="12" id="KW-0003">3Fe-4S</keyword>
<keyword evidence="5 12" id="KW-0004">4Fe-4S</keyword>
<accession>Q6ARY6</accession>
<dbReference type="GO" id="GO:0044569">
    <property type="term" value="C:[Ni-Fe] hydrogenase complex"/>
    <property type="evidence" value="ECO:0007669"/>
    <property type="project" value="TreeGrafter"/>
</dbReference>
<dbReference type="RefSeq" id="WP_011187405.1">
    <property type="nucleotide sequence ID" value="NC_006138.1"/>
</dbReference>
<keyword evidence="8" id="KW-0574">Periplasm</keyword>
<organism evidence="15 16">
    <name type="scientific">Desulfotalea psychrophila (strain LSv54 / DSM 12343)</name>
    <dbReference type="NCBI Taxonomy" id="177439"/>
    <lineage>
        <taxon>Bacteria</taxon>
        <taxon>Pseudomonadati</taxon>
        <taxon>Thermodesulfobacteriota</taxon>
        <taxon>Desulfobulbia</taxon>
        <taxon>Desulfobulbales</taxon>
        <taxon>Desulfocapsaceae</taxon>
        <taxon>Desulfotalea</taxon>
    </lineage>
</organism>
<evidence type="ECO:0000256" key="2">
    <source>
        <dbReference type="ARBA" id="ARBA00004418"/>
    </source>
</evidence>
<dbReference type="GO" id="GO:0016020">
    <property type="term" value="C:membrane"/>
    <property type="evidence" value="ECO:0007669"/>
    <property type="project" value="TreeGrafter"/>
</dbReference>
<evidence type="ECO:0000256" key="6">
    <source>
        <dbReference type="ARBA" id="ARBA00022723"/>
    </source>
</evidence>
<dbReference type="Gene3D" id="4.10.480.10">
    <property type="entry name" value="Cytochrome-c3 hydrogenase, C-terminal domain"/>
    <property type="match status" value="1"/>
</dbReference>
<dbReference type="InterPro" id="IPR006137">
    <property type="entry name" value="NADH_UbQ_OxRdtase-like_20kDa"/>
</dbReference>
<keyword evidence="10 12" id="KW-0408">Iron</keyword>
<reference evidence="16" key="1">
    <citation type="journal article" date="2004" name="Environ. Microbiol.">
        <title>The genome of Desulfotalea psychrophila, a sulfate-reducing bacterium from permanently cold Arctic sediments.</title>
        <authorList>
            <person name="Rabus R."/>
            <person name="Ruepp A."/>
            <person name="Frickey T."/>
            <person name="Rattei T."/>
            <person name="Fartmann B."/>
            <person name="Stark M."/>
            <person name="Bauer M."/>
            <person name="Zibat A."/>
            <person name="Lombardot T."/>
            <person name="Becker I."/>
            <person name="Amann J."/>
            <person name="Gellner K."/>
            <person name="Teeling H."/>
            <person name="Leuschner W.D."/>
            <person name="Gloeckner F.-O."/>
            <person name="Lupas A.N."/>
            <person name="Amann R."/>
            <person name="Klenk H.-P."/>
        </authorList>
    </citation>
    <scope>NUCLEOTIDE SEQUENCE [LARGE SCALE GENOMIC DNA]</scope>
    <source>
        <strain evidence="16">DSM 12343 / LSv54</strain>
    </source>
</reference>
<keyword evidence="9" id="KW-0560">Oxidoreductase</keyword>
<sequence>MTTLTRRQFLELSAKMSVVLGLGSSAIPQVAEALEALTTGRSKVLWLQAQSCSGCSISMLDSESPGPAELLTQYISLLFHHTLSAATGESCMHIVRKSVQQGGYILVVEGSIPAGMPEACMMGGIPVGELIKQAAERADYVIALGTCAAFGGIPAAEGNPTGAVPLGPFLQANKIKTPIINIPGCPSHPDWLVGTLVHLCKFGLPPCDEQRRPKMFFASKNHDKCPRFSDYEQENFARKFSDPGCLFKLGCLGVSTYADCTIRDRNGGTNACIKAGAPCIGCSSPQFAQKKSLPFYRKSE</sequence>
<evidence type="ECO:0000256" key="10">
    <source>
        <dbReference type="ARBA" id="ARBA00023004"/>
    </source>
</evidence>
<evidence type="ECO:0000259" key="13">
    <source>
        <dbReference type="Pfam" id="PF01058"/>
    </source>
</evidence>
<feature type="binding site" evidence="12">
    <location>
        <position position="52"/>
    </location>
    <ligand>
        <name>[4Fe-4S] cluster</name>
        <dbReference type="ChEBI" id="CHEBI:49883"/>
        <label>1</label>
    </ligand>
</feature>
<evidence type="ECO:0000259" key="14">
    <source>
        <dbReference type="Pfam" id="PF14720"/>
    </source>
</evidence>
<dbReference type="EMBL" id="CR522870">
    <property type="protein sequence ID" value="CAG34889.1"/>
    <property type="molecule type" value="Genomic_DNA"/>
</dbReference>
<comment type="subunit">
    <text evidence="4">Heterodimer of a large and a small subunit.</text>
</comment>
<dbReference type="GO" id="GO:0051539">
    <property type="term" value="F:4 iron, 4 sulfur cluster binding"/>
    <property type="evidence" value="ECO:0007669"/>
    <property type="project" value="UniProtKB-KW"/>
</dbReference>
<comment type="subcellular location">
    <subcellularLocation>
        <location evidence="2">Periplasm</location>
    </subcellularLocation>
</comment>
<dbReference type="AlphaFoldDB" id="Q6ARY6"/>
<feature type="binding site" evidence="12">
    <location>
        <position position="225"/>
    </location>
    <ligand>
        <name>[4Fe-4S] cluster</name>
        <dbReference type="ChEBI" id="CHEBI:49883"/>
        <label>2</label>
    </ligand>
</feature>
<dbReference type="Proteomes" id="UP000000602">
    <property type="component" value="Chromosome"/>
</dbReference>
<proteinExistence type="inferred from homology"/>
<dbReference type="NCBIfam" id="TIGR00391">
    <property type="entry name" value="hydA"/>
    <property type="match status" value="1"/>
</dbReference>
<evidence type="ECO:0000313" key="15">
    <source>
        <dbReference type="EMBL" id="CAG34889.1"/>
    </source>
</evidence>
<dbReference type="PANTHER" id="PTHR30013:SF5">
    <property type="entry name" value="HYDROGENASE SMALL SUBUNIT"/>
    <property type="match status" value="1"/>
</dbReference>
<dbReference type="Pfam" id="PF01058">
    <property type="entry name" value="Oxidored_q6"/>
    <property type="match status" value="1"/>
</dbReference>
<dbReference type="InterPro" id="IPR001821">
    <property type="entry name" value="NiFe_hydrogenase_ssu"/>
</dbReference>
<evidence type="ECO:0000256" key="8">
    <source>
        <dbReference type="ARBA" id="ARBA00022764"/>
    </source>
</evidence>
<evidence type="ECO:0000256" key="3">
    <source>
        <dbReference type="ARBA" id="ARBA00006605"/>
    </source>
</evidence>
<evidence type="ECO:0000313" key="16">
    <source>
        <dbReference type="Proteomes" id="UP000000602"/>
    </source>
</evidence>
<gene>
    <name evidence="15" type="ordered locus">DP0160</name>
</gene>
<feature type="binding site" evidence="12">
    <location>
        <position position="147"/>
    </location>
    <ligand>
        <name>[4Fe-4S] cluster</name>
        <dbReference type="ChEBI" id="CHEBI:49883"/>
        <label>1</label>
    </ligand>
</feature>
<evidence type="ECO:0000256" key="12">
    <source>
        <dbReference type="PIRSR" id="PIRSR000310-1"/>
    </source>
</evidence>
<dbReference type="InterPro" id="IPR037024">
    <property type="entry name" value="NiFe_Hase_small_N_sf"/>
</dbReference>
<evidence type="ECO:0000256" key="1">
    <source>
        <dbReference type="ARBA" id="ARBA00001966"/>
    </source>
</evidence>
<feature type="binding site" evidence="12">
    <location>
        <position position="251"/>
    </location>
    <ligand>
        <name>[4Fe-4S] cluster</name>
        <dbReference type="ChEBI" id="CHEBI:49883"/>
        <label>2</label>
    </ligand>
</feature>
<comment type="cofactor">
    <cofactor evidence="1">
        <name>[4Fe-4S] cluster</name>
        <dbReference type="ChEBI" id="CHEBI:49883"/>
    </cofactor>
</comment>
<feature type="domain" description="Cytochrome-c3 hydrogenase C-terminal" evidence="14">
    <location>
        <begin position="218"/>
        <end position="292"/>
    </location>
</feature>